<evidence type="ECO:0000256" key="2">
    <source>
        <dbReference type="ARBA" id="ARBA00022737"/>
    </source>
</evidence>
<accession>A0AA39XNA2</accession>
<evidence type="ECO:0000256" key="3">
    <source>
        <dbReference type="SAM" id="MobiDB-lite"/>
    </source>
</evidence>
<keyword evidence="5" id="KW-0732">Signal</keyword>
<dbReference type="Proteomes" id="UP001174934">
    <property type="component" value="Unassembled WGS sequence"/>
</dbReference>
<keyword evidence="4" id="KW-0812">Transmembrane</keyword>
<evidence type="ECO:0000256" key="1">
    <source>
        <dbReference type="ARBA" id="ARBA00022441"/>
    </source>
</evidence>
<dbReference type="InterPro" id="IPR015915">
    <property type="entry name" value="Kelch-typ_b-propeller"/>
</dbReference>
<dbReference type="Gene3D" id="2.120.10.80">
    <property type="entry name" value="Kelch-type beta propeller"/>
    <property type="match status" value="1"/>
</dbReference>
<sequence length="846" mass="89067">MVSSGLGIVALVTAFASIAQGQSTWLANQVNTTLCQWQQLRVAVLHDTVYMDGGSMWWLPGLSDGSYGGLRNDQNPLGIIYTLNLSTPFKTNQNFTALLGTVSKGINGGAATNVAPNYIDGALLANGEEFFLYGGLPRLTAQYPEPDGDDVLLYLKYQYGPQKPAFVSGSFQSDQTDNGVTRYVTYGGAASVPSENKAFYFSGMRSPSHGPIYQPGLNDSAAAVNISNTLITLDFATQYSETWSNKTLPSSIHGRANPELVWVPVGGQGILVALGGVVYPDFMDTTGSSPNKSLSEAESPVFMSIIDIYDIAADEWYSQPTVDGPGQLTRGCAVVAPAQDRSSFNIYWYGGYDGLSAANRFSSDVWVLSLPSFTWTKVTSGTGIGRAGHKCFMPYPDQMIALVYNLSTASWLPGYDPAIYGDYSVPSAVVDKIGGSVTGAATATSPGPSGFAATGLANVFRTEYNATKIQSYYPYASVGPVNNTNPNTTPVPNPNGGGGVPAFLPPVLGVVLGLVFLTLIAVFILLWRRRKLFNANGGNSEAGTEDAGHRIISWMRGQAPTETPKALTATTSDYTPESPRTEVASVSTTPMSMAELVNTEVRHPVELPDTSRTPPVELHDTGLNHTEIINRYTHLSESPAVGAGSINASSFYSGATQQMDHASTLSQPSMNAQSDHQHDYEYLRRADSDVLGGSHSAAHRSAPVPSPSASPTPPAAGGSGRNHVLSGISNLSERDRAHLRQVSDTTVSSVNSGGGNGDRVLGNAGGLDSAMVMSPASMTSVRSPQAVSPPGSGASGDGDDYFARPQPFTQGQGSGSGNGGGAAASSPLRKSVFKESREDMTDGRQG</sequence>
<comment type="caution">
    <text evidence="6">The sequence shown here is derived from an EMBL/GenBank/DDBJ whole genome shotgun (WGS) entry which is preliminary data.</text>
</comment>
<evidence type="ECO:0000313" key="6">
    <source>
        <dbReference type="EMBL" id="KAK0637168.1"/>
    </source>
</evidence>
<protein>
    <submittedName>
        <fullName evidence="6">Uncharacterized protein</fullName>
    </submittedName>
</protein>
<feature type="chain" id="PRO_5041396497" evidence="5">
    <location>
        <begin position="22"/>
        <end position="846"/>
    </location>
</feature>
<feature type="compositionally biased region" description="Gly residues" evidence="3">
    <location>
        <begin position="812"/>
        <end position="822"/>
    </location>
</feature>
<dbReference type="InterPro" id="IPR011043">
    <property type="entry name" value="Gal_Oxase/kelch_b-propeller"/>
</dbReference>
<name>A0AA39XNA2_9PEZI</name>
<keyword evidence="1" id="KW-0880">Kelch repeat</keyword>
<keyword evidence="7" id="KW-1185">Reference proteome</keyword>
<dbReference type="PANTHER" id="PTHR46228:SF2">
    <property type="entry name" value="KELCH REPEAT PROTEIN (AFU_ORTHOLOGUE AFUA_4G14350)"/>
    <property type="match status" value="1"/>
</dbReference>
<keyword evidence="4" id="KW-1133">Transmembrane helix</keyword>
<feature type="transmembrane region" description="Helical" evidence="4">
    <location>
        <begin position="503"/>
        <end position="527"/>
    </location>
</feature>
<dbReference type="EMBL" id="JAULSR010000001">
    <property type="protein sequence ID" value="KAK0637168.1"/>
    <property type="molecule type" value="Genomic_DNA"/>
</dbReference>
<dbReference type="AlphaFoldDB" id="A0AA39XNA2"/>
<feature type="compositionally biased region" description="Low complexity" evidence="3">
    <location>
        <begin position="694"/>
        <end position="703"/>
    </location>
</feature>
<evidence type="ECO:0000256" key="5">
    <source>
        <dbReference type="SAM" id="SignalP"/>
    </source>
</evidence>
<dbReference type="CDD" id="cd12087">
    <property type="entry name" value="TM_EGFR-like"/>
    <property type="match status" value="1"/>
</dbReference>
<dbReference type="SUPFAM" id="SSF50965">
    <property type="entry name" value="Galactose oxidase, central domain"/>
    <property type="match status" value="1"/>
</dbReference>
<gene>
    <name evidence="6" type="ORF">B0T17DRAFT_613795</name>
</gene>
<feature type="compositionally biased region" description="Low complexity" evidence="3">
    <location>
        <begin position="783"/>
        <end position="792"/>
    </location>
</feature>
<dbReference type="PANTHER" id="PTHR46228">
    <property type="entry name" value="KELCH DOMAIN-CONTAINING PROTEIN"/>
    <property type="match status" value="1"/>
</dbReference>
<reference evidence="6" key="1">
    <citation type="submission" date="2023-06" db="EMBL/GenBank/DDBJ databases">
        <title>Genome-scale phylogeny and comparative genomics of the fungal order Sordariales.</title>
        <authorList>
            <consortium name="Lawrence Berkeley National Laboratory"/>
            <person name="Hensen N."/>
            <person name="Bonometti L."/>
            <person name="Westerberg I."/>
            <person name="Brannstrom I.O."/>
            <person name="Guillou S."/>
            <person name="Cros-Aarteil S."/>
            <person name="Calhoun S."/>
            <person name="Haridas S."/>
            <person name="Kuo A."/>
            <person name="Mondo S."/>
            <person name="Pangilinan J."/>
            <person name="Riley R."/>
            <person name="LaButti K."/>
            <person name="Andreopoulos B."/>
            <person name="Lipzen A."/>
            <person name="Chen C."/>
            <person name="Yanf M."/>
            <person name="Daum C."/>
            <person name="Ng V."/>
            <person name="Clum A."/>
            <person name="Steindorff A."/>
            <person name="Ohm R."/>
            <person name="Martin F."/>
            <person name="Silar P."/>
            <person name="Natvig D."/>
            <person name="Lalanne C."/>
            <person name="Gautier V."/>
            <person name="Ament-velasquez S.L."/>
            <person name="Kruys A."/>
            <person name="Hutchinson M.I."/>
            <person name="Powell A.J."/>
            <person name="Barry K."/>
            <person name="Miller A.N."/>
            <person name="Grigoriev I.V."/>
            <person name="Debuchy R."/>
            <person name="Gladieux P."/>
            <person name="Thoren M.H."/>
            <person name="Johannesson H."/>
        </authorList>
    </citation>
    <scope>NUCLEOTIDE SEQUENCE</scope>
    <source>
        <strain evidence="6">SMH3391-2</strain>
    </source>
</reference>
<feature type="signal peptide" evidence="5">
    <location>
        <begin position="1"/>
        <end position="21"/>
    </location>
</feature>
<keyword evidence="4" id="KW-0472">Membrane</keyword>
<keyword evidence="2" id="KW-0677">Repeat</keyword>
<organism evidence="6 7">
    <name type="scientific">Bombardia bombarda</name>
    <dbReference type="NCBI Taxonomy" id="252184"/>
    <lineage>
        <taxon>Eukaryota</taxon>
        <taxon>Fungi</taxon>
        <taxon>Dikarya</taxon>
        <taxon>Ascomycota</taxon>
        <taxon>Pezizomycotina</taxon>
        <taxon>Sordariomycetes</taxon>
        <taxon>Sordariomycetidae</taxon>
        <taxon>Sordariales</taxon>
        <taxon>Lasiosphaeriaceae</taxon>
        <taxon>Bombardia</taxon>
    </lineage>
</organism>
<proteinExistence type="predicted"/>
<evidence type="ECO:0000313" key="7">
    <source>
        <dbReference type="Proteomes" id="UP001174934"/>
    </source>
</evidence>
<feature type="region of interest" description="Disordered" evidence="3">
    <location>
        <begin position="692"/>
        <end position="726"/>
    </location>
</feature>
<feature type="compositionally biased region" description="Pro residues" evidence="3">
    <location>
        <begin position="704"/>
        <end position="714"/>
    </location>
</feature>
<feature type="compositionally biased region" description="Basic and acidic residues" evidence="3">
    <location>
        <begin position="832"/>
        <end position="846"/>
    </location>
</feature>
<feature type="region of interest" description="Disordered" evidence="3">
    <location>
        <begin position="738"/>
        <end position="846"/>
    </location>
</feature>
<evidence type="ECO:0000256" key="4">
    <source>
        <dbReference type="SAM" id="Phobius"/>
    </source>
</evidence>